<dbReference type="EMBL" id="PJBV01000015">
    <property type="protein sequence ID" value="PKH41347.1"/>
    <property type="molecule type" value="Genomic_DNA"/>
</dbReference>
<dbReference type="InterPro" id="IPR019051">
    <property type="entry name" value="Trp_biosyn_TM_oprn/chp"/>
</dbReference>
<evidence type="ECO:0000313" key="2">
    <source>
        <dbReference type="EMBL" id="PKH41347.1"/>
    </source>
</evidence>
<dbReference type="Pfam" id="PF09534">
    <property type="entry name" value="Trp_oprn_chp"/>
    <property type="match status" value="1"/>
</dbReference>
<dbReference type="Proteomes" id="UP000199113">
    <property type="component" value="Unassembled WGS sequence"/>
</dbReference>
<evidence type="ECO:0000313" key="3">
    <source>
        <dbReference type="EMBL" id="SFB45672.1"/>
    </source>
</evidence>
<proteinExistence type="predicted"/>
<organism evidence="3 4">
    <name type="scientific">Nocardioides alpinus</name>
    <dbReference type="NCBI Taxonomy" id="748909"/>
    <lineage>
        <taxon>Bacteria</taxon>
        <taxon>Bacillati</taxon>
        <taxon>Actinomycetota</taxon>
        <taxon>Actinomycetes</taxon>
        <taxon>Propionibacteriales</taxon>
        <taxon>Nocardioidaceae</taxon>
        <taxon>Nocardioides</taxon>
    </lineage>
</organism>
<sequence>MAEASAQHPRRRTFGPVVLLGLGGAALAAVSASKPWVSGGAVSTDAMSTLTVTFDPAESPLAAALGLVLLATWGVLLVTRGIFRRVMAWLGAAAAVGFALTTAVAPWQLRSAVEEAMRIASGTVERDLDVTAWWWAGVLAALLSCVASAASVMWVRHWPEMGTKYDAPTGAGAARDTQDETVPTENIDIWKALDEGRDPTA</sequence>
<protein>
    <submittedName>
        <fullName evidence="3">Trp region conserved hypothetical membrane protein</fullName>
    </submittedName>
</protein>
<dbReference type="RefSeq" id="WP_091201497.1">
    <property type="nucleotide sequence ID" value="NZ_FOKC01000014.1"/>
</dbReference>
<dbReference type="EMBL" id="FOKC01000014">
    <property type="protein sequence ID" value="SFB45672.1"/>
    <property type="molecule type" value="Genomic_DNA"/>
</dbReference>
<feature type="transmembrane region" description="Helical" evidence="1">
    <location>
        <begin position="86"/>
        <end position="107"/>
    </location>
</feature>
<keyword evidence="1" id="KW-1133">Transmembrane helix</keyword>
<keyword evidence="5" id="KW-1185">Reference proteome</keyword>
<gene>
    <name evidence="2" type="ORF">CXG46_09675</name>
    <name evidence="3" type="ORF">SAMN05192575_11436</name>
</gene>
<dbReference type="STRING" id="748909.SAMN05192575_11436"/>
<dbReference type="AlphaFoldDB" id="A0A1I1B7B0"/>
<evidence type="ECO:0000313" key="4">
    <source>
        <dbReference type="Proteomes" id="UP000199113"/>
    </source>
</evidence>
<reference evidence="3" key="2">
    <citation type="submission" date="2016-10" db="EMBL/GenBank/DDBJ databases">
        <authorList>
            <person name="de Groot N.N."/>
        </authorList>
    </citation>
    <scope>NUCLEOTIDE SEQUENCE [LARGE SCALE GENOMIC DNA]</scope>
    <source>
        <strain evidence="3">CGMCC 1.10697</strain>
    </source>
</reference>
<evidence type="ECO:0000313" key="5">
    <source>
        <dbReference type="Proteomes" id="UP000233565"/>
    </source>
</evidence>
<accession>A0A1I1B7B0</accession>
<reference evidence="4" key="1">
    <citation type="submission" date="2016-10" db="EMBL/GenBank/DDBJ databases">
        <authorList>
            <person name="Varghese N."/>
            <person name="Submissions S."/>
        </authorList>
    </citation>
    <scope>NUCLEOTIDE SEQUENCE [LARGE SCALE GENOMIC DNA]</scope>
    <source>
        <strain evidence="4">CGMCC 1.10697</strain>
    </source>
</reference>
<feature type="transmembrane region" description="Helical" evidence="1">
    <location>
        <begin position="132"/>
        <end position="155"/>
    </location>
</feature>
<reference evidence="2 5" key="3">
    <citation type="submission" date="2017-12" db="EMBL/GenBank/DDBJ databases">
        <title>Pharmacopeia of the Arctic Ocean.</title>
        <authorList>
            <person name="Collins E."/>
            <person name="Ducluzeau A.-L."/>
        </authorList>
    </citation>
    <scope>NUCLEOTIDE SEQUENCE [LARGE SCALE GENOMIC DNA]</scope>
    <source>
        <strain evidence="2 5">DSM 23325</strain>
    </source>
</reference>
<keyword evidence="1" id="KW-0472">Membrane</keyword>
<feature type="transmembrane region" description="Helical" evidence="1">
    <location>
        <begin position="61"/>
        <end position="79"/>
    </location>
</feature>
<name>A0A1I1B7B0_9ACTN</name>
<dbReference type="Proteomes" id="UP000233565">
    <property type="component" value="Unassembled WGS sequence"/>
</dbReference>
<dbReference type="OrthoDB" id="3712369at2"/>
<evidence type="ECO:0000256" key="1">
    <source>
        <dbReference type="SAM" id="Phobius"/>
    </source>
</evidence>
<keyword evidence="1" id="KW-0812">Transmembrane</keyword>